<dbReference type="GeneID" id="24809695"/>
<evidence type="ECO:0000313" key="1">
    <source>
        <dbReference type="EMBL" id="AKB43544.1"/>
    </source>
</evidence>
<keyword evidence="2" id="KW-1185">Reference proteome</keyword>
<proteinExistence type="predicted"/>
<dbReference type="HOGENOM" id="CLU_1192636_0_0_2"/>
<accession>A0A0E3Q4B0</accession>
<dbReference type="Proteomes" id="UP000033096">
    <property type="component" value="Chromosome"/>
</dbReference>
<protein>
    <submittedName>
        <fullName evidence="1">Uncharacterized protein</fullName>
    </submittedName>
</protein>
<dbReference type="KEGG" id="mvc:MSVAZ_1275"/>
<gene>
    <name evidence="1" type="ORF">MSVAZ_1275</name>
</gene>
<organism evidence="1 2">
    <name type="scientific">Methanosarcina vacuolata Z-761</name>
    <dbReference type="NCBI Taxonomy" id="1434123"/>
    <lineage>
        <taxon>Archaea</taxon>
        <taxon>Methanobacteriati</taxon>
        <taxon>Methanobacteriota</taxon>
        <taxon>Stenosarchaea group</taxon>
        <taxon>Methanomicrobia</taxon>
        <taxon>Methanosarcinales</taxon>
        <taxon>Methanosarcinaceae</taxon>
        <taxon>Methanosarcina</taxon>
    </lineage>
</organism>
<sequence>MIANYCKANKDKIPKNSLLSNDSSSYQLKDGSNITFTKDGYIVIDSLKEEANKYNTQSSNKNNVMNPQWVVPPAYTDPIKYSVSWYNYLGWKLFTVYTKGYFGYDYNTVEAYHIDSWYSKYIVFNPWEVSNWHEGARQTSSTTAEVYCDGRFSWGYTISGNTIKVQDKYIELDMSCNKYGQVTKSYIDN</sequence>
<dbReference type="PATRIC" id="fig|1434123.4.peg.1518"/>
<dbReference type="EMBL" id="CP009520">
    <property type="protein sequence ID" value="AKB43544.1"/>
    <property type="molecule type" value="Genomic_DNA"/>
</dbReference>
<evidence type="ECO:0000313" key="2">
    <source>
        <dbReference type="Proteomes" id="UP000033096"/>
    </source>
</evidence>
<dbReference type="RefSeq" id="WP_048119624.1">
    <property type="nucleotide sequence ID" value="NZ_CP009520.1"/>
</dbReference>
<reference evidence="1 2" key="1">
    <citation type="submission" date="2014-07" db="EMBL/GenBank/DDBJ databases">
        <title>Methanogenic archaea and the global carbon cycle.</title>
        <authorList>
            <person name="Henriksen J.R."/>
            <person name="Luke J."/>
            <person name="Reinhart S."/>
            <person name="Benedict M.N."/>
            <person name="Youngblut N.D."/>
            <person name="Metcalf M.E."/>
            <person name="Whitaker R.J."/>
            <person name="Metcalf W.W."/>
        </authorList>
    </citation>
    <scope>NUCLEOTIDE SEQUENCE [LARGE SCALE GENOMIC DNA]</scope>
    <source>
        <strain evidence="1 2">Z-761</strain>
    </source>
</reference>
<name>A0A0E3Q4B0_9EURY</name>
<dbReference type="AlphaFoldDB" id="A0A0E3Q4B0"/>